<evidence type="ECO:0000256" key="2">
    <source>
        <dbReference type="ARBA" id="ARBA00010845"/>
    </source>
</evidence>
<gene>
    <name evidence="13" type="ORF">K402DRAFT_392343</name>
</gene>
<keyword evidence="5" id="KW-0159">Chromosome partition</keyword>
<feature type="compositionally biased region" description="Basic and acidic residues" evidence="10">
    <location>
        <begin position="502"/>
        <end position="531"/>
    </location>
</feature>
<feature type="region of interest" description="Disordered" evidence="10">
    <location>
        <begin position="284"/>
        <end position="591"/>
    </location>
</feature>
<feature type="compositionally biased region" description="Basic and acidic residues" evidence="10">
    <location>
        <begin position="702"/>
        <end position="720"/>
    </location>
</feature>
<dbReference type="EMBL" id="ML977150">
    <property type="protein sequence ID" value="KAF1988070.1"/>
    <property type="molecule type" value="Genomic_DNA"/>
</dbReference>
<dbReference type="GO" id="GO:0005634">
    <property type="term" value="C:nucleus"/>
    <property type="evidence" value="ECO:0007669"/>
    <property type="project" value="InterPro"/>
</dbReference>
<keyword evidence="6 9" id="KW-0175">Coiled coil</keyword>
<evidence type="ECO:0000256" key="6">
    <source>
        <dbReference type="ARBA" id="ARBA00023054"/>
    </source>
</evidence>
<keyword evidence="4" id="KW-0132">Cell division</keyword>
<evidence type="ECO:0000313" key="14">
    <source>
        <dbReference type="Proteomes" id="UP000800041"/>
    </source>
</evidence>
<evidence type="ECO:0000256" key="5">
    <source>
        <dbReference type="ARBA" id="ARBA00022829"/>
    </source>
</evidence>
<evidence type="ECO:0000256" key="7">
    <source>
        <dbReference type="ARBA" id="ARBA00023306"/>
    </source>
</evidence>
<dbReference type="GO" id="GO:0051301">
    <property type="term" value="P:cell division"/>
    <property type="evidence" value="ECO:0007669"/>
    <property type="project" value="UniProtKB-KW"/>
</dbReference>
<protein>
    <recommendedName>
        <fullName evidence="15">Shugoshin</fullName>
    </recommendedName>
</protein>
<feature type="compositionally biased region" description="Low complexity" evidence="10">
    <location>
        <begin position="692"/>
        <end position="701"/>
    </location>
</feature>
<name>A0A6G1H4X2_9PEZI</name>
<comment type="subcellular location">
    <subcellularLocation>
        <location evidence="1">Chromosome</location>
        <location evidence="1">Centromere</location>
    </subcellularLocation>
</comment>
<comment type="similarity">
    <text evidence="2">Belongs to the shugoshin family.</text>
</comment>
<evidence type="ECO:0000259" key="12">
    <source>
        <dbReference type="Pfam" id="PF07558"/>
    </source>
</evidence>
<keyword evidence="7" id="KW-0131">Cell cycle</keyword>
<dbReference type="InterPro" id="IPR011516">
    <property type="entry name" value="Shugoshin_N"/>
</dbReference>
<feature type="region of interest" description="Disordered" evidence="10">
    <location>
        <begin position="646"/>
        <end position="747"/>
    </location>
</feature>
<dbReference type="Pfam" id="PF07558">
    <property type="entry name" value="Shugoshin_N"/>
    <property type="match status" value="1"/>
</dbReference>
<evidence type="ECO:0000256" key="9">
    <source>
        <dbReference type="SAM" id="Coils"/>
    </source>
</evidence>
<organism evidence="13 14">
    <name type="scientific">Aulographum hederae CBS 113979</name>
    <dbReference type="NCBI Taxonomy" id="1176131"/>
    <lineage>
        <taxon>Eukaryota</taxon>
        <taxon>Fungi</taxon>
        <taxon>Dikarya</taxon>
        <taxon>Ascomycota</taxon>
        <taxon>Pezizomycotina</taxon>
        <taxon>Dothideomycetes</taxon>
        <taxon>Pleosporomycetidae</taxon>
        <taxon>Aulographales</taxon>
        <taxon>Aulographaceae</taxon>
    </lineage>
</organism>
<accession>A0A6G1H4X2</accession>
<keyword evidence="3" id="KW-0158">Chromosome</keyword>
<reference evidence="13" key="1">
    <citation type="journal article" date="2020" name="Stud. Mycol.">
        <title>101 Dothideomycetes genomes: a test case for predicting lifestyles and emergence of pathogens.</title>
        <authorList>
            <person name="Haridas S."/>
            <person name="Albert R."/>
            <person name="Binder M."/>
            <person name="Bloem J."/>
            <person name="Labutti K."/>
            <person name="Salamov A."/>
            <person name="Andreopoulos B."/>
            <person name="Baker S."/>
            <person name="Barry K."/>
            <person name="Bills G."/>
            <person name="Bluhm B."/>
            <person name="Cannon C."/>
            <person name="Castanera R."/>
            <person name="Culley D."/>
            <person name="Daum C."/>
            <person name="Ezra D."/>
            <person name="Gonzalez J."/>
            <person name="Henrissat B."/>
            <person name="Kuo A."/>
            <person name="Liang C."/>
            <person name="Lipzen A."/>
            <person name="Lutzoni F."/>
            <person name="Magnuson J."/>
            <person name="Mondo S."/>
            <person name="Nolan M."/>
            <person name="Ohm R."/>
            <person name="Pangilinan J."/>
            <person name="Park H.-J."/>
            <person name="Ramirez L."/>
            <person name="Alfaro M."/>
            <person name="Sun H."/>
            <person name="Tritt A."/>
            <person name="Yoshinaga Y."/>
            <person name="Zwiers L.-H."/>
            <person name="Turgeon B."/>
            <person name="Goodwin S."/>
            <person name="Spatafora J."/>
            <person name="Crous P."/>
            <person name="Grigoriev I."/>
        </authorList>
    </citation>
    <scope>NUCLEOTIDE SEQUENCE</scope>
    <source>
        <strain evidence="13">CBS 113979</strain>
    </source>
</reference>
<evidence type="ECO:0000256" key="4">
    <source>
        <dbReference type="ARBA" id="ARBA00022618"/>
    </source>
</evidence>
<feature type="compositionally biased region" description="Polar residues" evidence="10">
    <location>
        <begin position="427"/>
        <end position="437"/>
    </location>
</feature>
<feature type="compositionally biased region" description="Polar residues" evidence="10">
    <location>
        <begin position="290"/>
        <end position="299"/>
    </location>
</feature>
<evidence type="ECO:0000256" key="1">
    <source>
        <dbReference type="ARBA" id="ARBA00004584"/>
    </source>
</evidence>
<feature type="compositionally biased region" description="Basic and acidic residues" evidence="10">
    <location>
        <begin position="565"/>
        <end position="582"/>
    </location>
</feature>
<evidence type="ECO:0000259" key="11">
    <source>
        <dbReference type="Pfam" id="PF07557"/>
    </source>
</evidence>
<evidence type="ECO:0008006" key="15">
    <source>
        <dbReference type="Google" id="ProtNLM"/>
    </source>
</evidence>
<dbReference type="OrthoDB" id="5394106at2759"/>
<dbReference type="Pfam" id="PF07557">
    <property type="entry name" value="Shugoshin_C"/>
    <property type="match status" value="1"/>
</dbReference>
<evidence type="ECO:0000256" key="3">
    <source>
        <dbReference type="ARBA" id="ARBA00022454"/>
    </source>
</evidence>
<dbReference type="InterPro" id="IPR011515">
    <property type="entry name" value="Shugoshin_C"/>
</dbReference>
<dbReference type="Proteomes" id="UP000800041">
    <property type="component" value="Unassembled WGS sequence"/>
</dbReference>
<proteinExistence type="inferred from homology"/>
<evidence type="ECO:0000313" key="13">
    <source>
        <dbReference type="EMBL" id="KAF1988070.1"/>
    </source>
</evidence>
<sequence length="747" mass="80862">MARLNEPPVPIESVDSLKRRFIRQNRELAKNNSNQSVRIRNLEAETSRLLSDNLVLREQVLQLQHELEKKESTIATESINAVKSQLEAKLQELGTLVADLGQPQKPPSKGKRRSSSSRLSNQWRERLPGLDPEAEGRLPTIAEDKYYPRKTLDAQQIQALADPALESPDLGPPPVAHFDDEDPIKFDPQVRPVSEDVAEEPPVESLPVNMSVNLETRRRRKDSQPRSDMRRMSVFQSPPEAPTSGAITEPGQNLPIRTGAKRKLSARDDDGASILKVAEDFAFSRKSGSEKQLVQTGQAPSDGVDSAPPPLPETVEKSRKERPIARLSSAASDRRILGDKSVNADPVISPRKMLSEDQKPALKKPGLPLKDAARNRIRERRVKSASDAPVVNIPPPPSDDKPIETIDLGPDTGKLLPKTPAGFDLFSPTNSDPSTAKPSEPKDTPPPGDINPAGADAAGRVGRRARSAVSYAEPKLNTKMRRPGKELMDAVATGTTKANPMRIDEGKSDGESKEPYRGRSITIKREPRDDDGGSAAMNWKNLPMAAPATEDAASPLSKKAGAGTSREEVDDAAHQVKERRQELASAPTIPSASSAAISALIAGSAGIKKKKEKVVPHVFPAIVAEVMDVTETDEKRASLAIFDYTESSPPAEGGCRNGAPAAPESFSRSRGSRRHSSVPSLTSAMQDLAANGKSTDTGTGTKETRTVSRSRSTRDSRIGKPESNALAGDEAQSRVERAASRRRSMMI</sequence>
<dbReference type="GO" id="GO:0000779">
    <property type="term" value="C:condensed chromosome, centromeric region"/>
    <property type="evidence" value="ECO:0007669"/>
    <property type="project" value="UniProtKB-ARBA"/>
</dbReference>
<feature type="region of interest" description="Disordered" evidence="10">
    <location>
        <begin position="164"/>
        <end position="271"/>
    </location>
</feature>
<dbReference type="GO" id="GO:0045132">
    <property type="term" value="P:meiotic chromosome segregation"/>
    <property type="evidence" value="ECO:0007669"/>
    <property type="project" value="InterPro"/>
</dbReference>
<feature type="compositionally biased region" description="Basic and acidic residues" evidence="10">
    <location>
        <begin position="222"/>
        <end position="231"/>
    </location>
</feature>
<feature type="domain" description="Shugoshin C-terminal" evidence="11">
    <location>
        <begin position="459"/>
        <end position="482"/>
    </location>
</feature>
<keyword evidence="8" id="KW-0137">Centromere</keyword>
<feature type="compositionally biased region" description="Basic and acidic residues" evidence="10">
    <location>
        <begin position="314"/>
        <end position="324"/>
    </location>
</feature>
<feature type="domain" description="Shugoshin N-terminal coiled-coil" evidence="12">
    <location>
        <begin position="17"/>
        <end position="61"/>
    </location>
</feature>
<dbReference type="AlphaFoldDB" id="A0A6G1H4X2"/>
<evidence type="ECO:0000256" key="10">
    <source>
        <dbReference type="SAM" id="MobiDB-lite"/>
    </source>
</evidence>
<feature type="coiled-coil region" evidence="9">
    <location>
        <begin position="25"/>
        <end position="73"/>
    </location>
</feature>
<evidence type="ECO:0000256" key="8">
    <source>
        <dbReference type="ARBA" id="ARBA00023328"/>
    </source>
</evidence>
<keyword evidence="14" id="KW-1185">Reference proteome</keyword>
<feature type="region of interest" description="Disordered" evidence="10">
    <location>
        <begin position="98"/>
        <end position="139"/>
    </location>
</feature>